<comment type="caution">
    <text evidence="9">The sequence shown here is derived from an EMBL/GenBank/DDBJ whole genome shotgun (WGS) entry which is preliminary data.</text>
</comment>
<dbReference type="NCBIfam" id="TIGR01033">
    <property type="entry name" value="YebC/PmpR family DNA-binding transcriptional regulator"/>
    <property type="match status" value="1"/>
</dbReference>
<evidence type="ECO:0000259" key="8">
    <source>
        <dbReference type="Pfam" id="PF20772"/>
    </source>
</evidence>
<name>A0A101FGS1_9THEO</name>
<feature type="domain" description="TACO1/YebC-like second and third" evidence="7">
    <location>
        <begin position="82"/>
        <end position="240"/>
    </location>
</feature>
<dbReference type="PANTHER" id="PTHR12532:SF6">
    <property type="entry name" value="TRANSCRIPTIONAL REGULATORY PROTEIN YEBC-RELATED"/>
    <property type="match status" value="1"/>
</dbReference>
<dbReference type="InterPro" id="IPR029072">
    <property type="entry name" value="YebC-like"/>
</dbReference>
<dbReference type="NCBIfam" id="NF001030">
    <property type="entry name" value="PRK00110.1"/>
    <property type="match status" value="1"/>
</dbReference>
<reference evidence="10" key="1">
    <citation type="journal article" date="2015" name="MBio">
        <title>Genome-Resolved Metagenomic Analysis Reveals Roles for Candidate Phyla and Other Microbial Community Members in Biogeochemical Transformations in Oil Reservoirs.</title>
        <authorList>
            <person name="Hu P."/>
            <person name="Tom L."/>
            <person name="Singh A."/>
            <person name="Thomas B.C."/>
            <person name="Baker B.J."/>
            <person name="Piceno Y.M."/>
            <person name="Andersen G.L."/>
            <person name="Banfield J.F."/>
        </authorList>
    </citation>
    <scope>NUCLEOTIDE SEQUENCE [LARGE SCALE GENOMIC DNA]</scope>
</reference>
<evidence type="ECO:0000256" key="3">
    <source>
        <dbReference type="ARBA" id="ARBA00023015"/>
    </source>
</evidence>
<dbReference type="InterPro" id="IPR017856">
    <property type="entry name" value="Integrase-like_N"/>
</dbReference>
<dbReference type="HAMAP" id="MF_00693">
    <property type="entry name" value="Transcrip_reg_TACO1"/>
    <property type="match status" value="1"/>
</dbReference>
<dbReference type="Gene3D" id="1.10.10.200">
    <property type="match status" value="1"/>
</dbReference>
<dbReference type="InterPro" id="IPR048300">
    <property type="entry name" value="TACO1_YebC-like_2nd/3rd_dom"/>
</dbReference>
<evidence type="ECO:0000256" key="6">
    <source>
        <dbReference type="HAMAP-Rule" id="MF_00693"/>
    </source>
</evidence>
<dbReference type="SUPFAM" id="SSF75625">
    <property type="entry name" value="YebC-like"/>
    <property type="match status" value="1"/>
</dbReference>
<dbReference type="GO" id="GO:0003677">
    <property type="term" value="F:DNA binding"/>
    <property type="evidence" value="ECO:0007669"/>
    <property type="project" value="UniProtKB-UniRule"/>
</dbReference>
<evidence type="ECO:0000256" key="1">
    <source>
        <dbReference type="ARBA" id="ARBA00008724"/>
    </source>
</evidence>
<dbReference type="Proteomes" id="UP000053326">
    <property type="component" value="Unassembled WGS sequence"/>
</dbReference>
<keyword evidence="3 6" id="KW-0805">Transcription regulation</keyword>
<dbReference type="InterPro" id="IPR049083">
    <property type="entry name" value="TACO1_YebC_N"/>
</dbReference>
<keyword evidence="2 6" id="KW-0963">Cytoplasm</keyword>
<dbReference type="FunFam" id="1.10.10.200:FF:000002">
    <property type="entry name" value="Probable transcriptional regulatory protein CLM62_37755"/>
    <property type="match status" value="1"/>
</dbReference>
<keyword evidence="4 6" id="KW-0238">DNA-binding</keyword>
<gene>
    <name evidence="9" type="ORF">XD66_0576</name>
</gene>
<evidence type="ECO:0000259" key="7">
    <source>
        <dbReference type="Pfam" id="PF01709"/>
    </source>
</evidence>
<dbReference type="PATRIC" id="fig|85874.4.peg.1729"/>
<feature type="domain" description="TACO1/YebC-like N-terminal" evidence="8">
    <location>
        <begin position="5"/>
        <end position="76"/>
    </location>
</feature>
<evidence type="ECO:0000313" key="9">
    <source>
        <dbReference type="EMBL" id="KUK36719.1"/>
    </source>
</evidence>
<dbReference type="NCBIfam" id="NF009044">
    <property type="entry name" value="PRK12378.1"/>
    <property type="match status" value="1"/>
</dbReference>
<comment type="similarity">
    <text evidence="1 6">Belongs to the TACO1 family.</text>
</comment>
<dbReference type="InterPro" id="IPR026564">
    <property type="entry name" value="Transcrip_reg_TACO1-like_dom3"/>
</dbReference>
<protein>
    <recommendedName>
        <fullName evidence="6">Probable transcriptional regulatory protein XD66_0576</fullName>
    </recommendedName>
</protein>
<comment type="subcellular location">
    <subcellularLocation>
        <location evidence="6">Cytoplasm</location>
    </subcellularLocation>
</comment>
<evidence type="ECO:0000313" key="10">
    <source>
        <dbReference type="Proteomes" id="UP000053326"/>
    </source>
</evidence>
<dbReference type="InterPro" id="IPR002876">
    <property type="entry name" value="Transcrip_reg_TACO1-like"/>
</dbReference>
<accession>A0A101FGS1</accession>
<dbReference type="PANTHER" id="PTHR12532">
    <property type="entry name" value="TRANSLATIONAL ACTIVATOR OF CYTOCHROME C OXIDASE 1"/>
    <property type="match status" value="1"/>
</dbReference>
<dbReference type="GO" id="GO:0005829">
    <property type="term" value="C:cytosol"/>
    <property type="evidence" value="ECO:0007669"/>
    <property type="project" value="TreeGrafter"/>
</dbReference>
<dbReference type="Gene3D" id="3.30.70.980">
    <property type="match status" value="2"/>
</dbReference>
<organism evidence="9 10">
    <name type="scientific">Thermacetogenium phaeum</name>
    <dbReference type="NCBI Taxonomy" id="85874"/>
    <lineage>
        <taxon>Bacteria</taxon>
        <taxon>Bacillati</taxon>
        <taxon>Bacillota</taxon>
        <taxon>Clostridia</taxon>
        <taxon>Thermoanaerobacterales</taxon>
        <taxon>Thermoanaerobacteraceae</taxon>
        <taxon>Thermacetogenium</taxon>
    </lineage>
</organism>
<proteinExistence type="inferred from homology"/>
<dbReference type="Pfam" id="PF01709">
    <property type="entry name" value="Transcrip_reg"/>
    <property type="match status" value="1"/>
</dbReference>
<dbReference type="Pfam" id="PF20772">
    <property type="entry name" value="TACO1_YebC_N"/>
    <property type="match status" value="1"/>
</dbReference>
<evidence type="ECO:0000256" key="5">
    <source>
        <dbReference type="ARBA" id="ARBA00023163"/>
    </source>
</evidence>
<sequence>MSGHSKWANIKHRKAKVDAQRGRIFTKLGKEIMATARRGGGDPEANPALKAAIARAREANMPLENINRLIARATGELDGVNYEEVNYEGYAAGGVAVLLKALTDNRNRTAPELRHLFARHGGSLGEAGCVAWMFDRKGFLAIPKDGLNLDPEELMLLLIEEGAEDVREEGDVIEVVTDPGDLGRIRELLSEKKIRFTGDEITMVPNSTVPVTDRNTAEKVLNLLDALEEHDDVQRVYANFDIPDEIMNEIDQSA</sequence>
<dbReference type="AlphaFoldDB" id="A0A101FGS1"/>
<keyword evidence="5 6" id="KW-0804">Transcription</keyword>
<evidence type="ECO:0000256" key="2">
    <source>
        <dbReference type="ARBA" id="ARBA00022490"/>
    </source>
</evidence>
<evidence type="ECO:0000256" key="4">
    <source>
        <dbReference type="ARBA" id="ARBA00023125"/>
    </source>
</evidence>
<dbReference type="EMBL" id="LGFO01000051">
    <property type="protein sequence ID" value="KUK36719.1"/>
    <property type="molecule type" value="Genomic_DNA"/>
</dbReference>
<dbReference type="GO" id="GO:0006355">
    <property type="term" value="P:regulation of DNA-templated transcription"/>
    <property type="evidence" value="ECO:0007669"/>
    <property type="project" value="UniProtKB-UniRule"/>
</dbReference>